<dbReference type="InterPro" id="IPR041577">
    <property type="entry name" value="RT_RNaseH_2"/>
</dbReference>
<evidence type="ECO:0000313" key="4">
    <source>
        <dbReference type="Proteomes" id="UP000257109"/>
    </source>
</evidence>
<organism evidence="3 4">
    <name type="scientific">Mucuna pruriens</name>
    <name type="common">Velvet bean</name>
    <name type="synonym">Dolichos pruriens</name>
    <dbReference type="NCBI Taxonomy" id="157652"/>
    <lineage>
        <taxon>Eukaryota</taxon>
        <taxon>Viridiplantae</taxon>
        <taxon>Streptophyta</taxon>
        <taxon>Embryophyta</taxon>
        <taxon>Tracheophyta</taxon>
        <taxon>Spermatophyta</taxon>
        <taxon>Magnoliopsida</taxon>
        <taxon>eudicotyledons</taxon>
        <taxon>Gunneridae</taxon>
        <taxon>Pentapetalae</taxon>
        <taxon>rosids</taxon>
        <taxon>fabids</taxon>
        <taxon>Fabales</taxon>
        <taxon>Fabaceae</taxon>
        <taxon>Papilionoideae</taxon>
        <taxon>50 kb inversion clade</taxon>
        <taxon>NPAAA clade</taxon>
        <taxon>indigoferoid/millettioid clade</taxon>
        <taxon>Phaseoleae</taxon>
        <taxon>Mucuna</taxon>
    </lineage>
</organism>
<dbReference type="AlphaFoldDB" id="A0A371GNW0"/>
<proteinExistence type="predicted"/>
<comment type="caution">
    <text evidence="3">The sequence shown here is derived from an EMBL/GenBank/DDBJ whole genome shotgun (WGS) entry which is preliminary data.</text>
</comment>
<keyword evidence="1" id="KW-0511">Multifunctional enzyme</keyword>
<gene>
    <name evidence="3" type="primary">Tf2-6</name>
    <name evidence="3" type="ORF">CR513_25738</name>
</gene>
<dbReference type="GO" id="GO:0003824">
    <property type="term" value="F:catalytic activity"/>
    <property type="evidence" value="ECO:0007669"/>
    <property type="project" value="UniProtKB-KW"/>
</dbReference>
<name>A0A371GNW0_MUCPR</name>
<protein>
    <submittedName>
        <fullName evidence="3">Tf2-6</fullName>
    </submittedName>
</protein>
<evidence type="ECO:0000313" key="3">
    <source>
        <dbReference type="EMBL" id="RDX92170.1"/>
    </source>
</evidence>
<reference evidence="3" key="1">
    <citation type="submission" date="2018-05" db="EMBL/GenBank/DDBJ databases">
        <title>Draft genome of Mucuna pruriens seed.</title>
        <authorList>
            <person name="Nnadi N.E."/>
            <person name="Vos R."/>
            <person name="Hasami M.H."/>
            <person name="Devisetty U.K."/>
            <person name="Aguiy J.C."/>
        </authorList>
    </citation>
    <scope>NUCLEOTIDE SEQUENCE [LARGE SCALE GENOMIC DNA]</scope>
    <source>
        <strain evidence="3">JCA_2017</strain>
    </source>
</reference>
<feature type="domain" description="Reverse transcriptase/retrotransposon-derived protein RNase H-like" evidence="2">
    <location>
        <begin position="96"/>
        <end position="189"/>
    </location>
</feature>
<dbReference type="Gene3D" id="3.30.70.270">
    <property type="match status" value="1"/>
</dbReference>
<sequence>MSFGLTNALSTFMSKTLHEHVEHFHDVLNVLRENKLYENLKKYSFFLESIVFLGFVKNSKGISVDEEKFYRRFVKDFSFIAILLNELVKKYVVFKWDDIHEKSFNLLKDKLTNTLMLCLPNFDRAFEIKFDASCVRVGVVLMQEFKPIVYFSEKLSGTSLNYPTDDKELYALVRTFQIWHHYLWSREFHNPL</sequence>
<feature type="non-terminal residue" evidence="3">
    <location>
        <position position="1"/>
    </location>
</feature>
<dbReference type="InterPro" id="IPR043502">
    <property type="entry name" value="DNA/RNA_pol_sf"/>
</dbReference>
<accession>A0A371GNW0</accession>
<dbReference type="InterPro" id="IPR050951">
    <property type="entry name" value="Retrovirus_Pol_polyprotein"/>
</dbReference>
<evidence type="ECO:0000256" key="1">
    <source>
        <dbReference type="ARBA" id="ARBA00023268"/>
    </source>
</evidence>
<dbReference type="PANTHER" id="PTHR37984:SF5">
    <property type="entry name" value="PROTEIN NYNRIN-LIKE"/>
    <property type="match status" value="1"/>
</dbReference>
<keyword evidence="4" id="KW-1185">Reference proteome</keyword>
<evidence type="ECO:0000259" key="2">
    <source>
        <dbReference type="Pfam" id="PF17919"/>
    </source>
</evidence>
<dbReference type="Proteomes" id="UP000257109">
    <property type="component" value="Unassembled WGS sequence"/>
</dbReference>
<dbReference type="EMBL" id="QJKJ01004935">
    <property type="protein sequence ID" value="RDX92170.1"/>
    <property type="molecule type" value="Genomic_DNA"/>
</dbReference>
<dbReference type="OrthoDB" id="1933708at2759"/>
<dbReference type="Pfam" id="PF17919">
    <property type="entry name" value="RT_RNaseH_2"/>
    <property type="match status" value="1"/>
</dbReference>
<dbReference type="InterPro" id="IPR043128">
    <property type="entry name" value="Rev_trsase/Diguanyl_cyclase"/>
</dbReference>
<dbReference type="SUPFAM" id="SSF56672">
    <property type="entry name" value="DNA/RNA polymerases"/>
    <property type="match status" value="1"/>
</dbReference>
<dbReference type="PANTHER" id="PTHR37984">
    <property type="entry name" value="PROTEIN CBG26694"/>
    <property type="match status" value="1"/>
</dbReference>